<dbReference type="GO" id="GO:0000162">
    <property type="term" value="P:L-tryptophan biosynthetic process"/>
    <property type="evidence" value="ECO:0007669"/>
    <property type="project" value="UniProtKB-UniPathway"/>
</dbReference>
<dbReference type="EC" id="5.3.1.24" evidence="2"/>
<reference evidence="8" key="1">
    <citation type="submission" date="2020-05" db="EMBL/GenBank/DDBJ databases">
        <authorList>
            <person name="Chiriac C."/>
            <person name="Salcher M."/>
            <person name="Ghai R."/>
            <person name="Kavagutti S V."/>
        </authorList>
    </citation>
    <scope>NUCLEOTIDE SEQUENCE</scope>
</reference>
<dbReference type="InterPro" id="IPR001240">
    <property type="entry name" value="PRAI_dom"/>
</dbReference>
<dbReference type="Gene3D" id="3.20.20.70">
    <property type="entry name" value="Aldolase class I"/>
    <property type="match status" value="1"/>
</dbReference>
<dbReference type="PANTHER" id="PTHR42894">
    <property type="entry name" value="N-(5'-PHOSPHORIBOSYL)ANTHRANILATE ISOMERASE"/>
    <property type="match status" value="1"/>
</dbReference>
<evidence type="ECO:0000256" key="2">
    <source>
        <dbReference type="ARBA" id="ARBA00012572"/>
    </source>
</evidence>
<comment type="pathway">
    <text evidence="1">Amino-acid biosynthesis; L-tryptophan biosynthesis; L-tryptophan from chorismate: step 3/5.</text>
</comment>
<evidence type="ECO:0000313" key="8">
    <source>
        <dbReference type="EMBL" id="CAB4638658.1"/>
    </source>
</evidence>
<evidence type="ECO:0000256" key="6">
    <source>
        <dbReference type="ARBA" id="ARBA00023235"/>
    </source>
</evidence>
<dbReference type="UniPathway" id="UPA00035">
    <property type="reaction ID" value="UER00042"/>
</dbReference>
<evidence type="ECO:0000256" key="1">
    <source>
        <dbReference type="ARBA" id="ARBA00004664"/>
    </source>
</evidence>
<proteinExistence type="inferred from homology"/>
<keyword evidence="3" id="KW-0028">Amino-acid biosynthesis</keyword>
<feature type="domain" description="N-(5'phosphoribosyl) anthranilate isomerase (PRAI)" evidence="7">
    <location>
        <begin position="22"/>
        <end position="213"/>
    </location>
</feature>
<name>A0A6J6JQG8_9ZZZZ</name>
<keyword evidence="6" id="KW-0413">Isomerase</keyword>
<keyword evidence="5" id="KW-0057">Aromatic amino acid biosynthesis</keyword>
<dbReference type="AlphaFoldDB" id="A0A6J6JQG8"/>
<accession>A0A6J6JQG8</accession>
<dbReference type="InterPro" id="IPR013785">
    <property type="entry name" value="Aldolase_TIM"/>
</dbReference>
<dbReference type="InterPro" id="IPR044643">
    <property type="entry name" value="TrpF_fam"/>
</dbReference>
<organism evidence="8">
    <name type="scientific">freshwater metagenome</name>
    <dbReference type="NCBI Taxonomy" id="449393"/>
    <lineage>
        <taxon>unclassified sequences</taxon>
        <taxon>metagenomes</taxon>
        <taxon>ecological metagenomes</taxon>
    </lineage>
</organism>
<protein>
    <recommendedName>
        <fullName evidence="2">phosphoribosylanthranilate isomerase</fullName>
        <ecNumber evidence="2">5.3.1.24</ecNumber>
    </recommendedName>
</protein>
<evidence type="ECO:0000256" key="4">
    <source>
        <dbReference type="ARBA" id="ARBA00022822"/>
    </source>
</evidence>
<dbReference type="EMBL" id="CAEZWB010000001">
    <property type="protein sequence ID" value="CAB4638658.1"/>
    <property type="molecule type" value="Genomic_DNA"/>
</dbReference>
<keyword evidence="4" id="KW-0822">Tryptophan biosynthesis</keyword>
<evidence type="ECO:0000256" key="5">
    <source>
        <dbReference type="ARBA" id="ARBA00023141"/>
    </source>
</evidence>
<evidence type="ECO:0000259" key="7">
    <source>
        <dbReference type="Pfam" id="PF00697"/>
    </source>
</evidence>
<sequence length="228" mass="23782">MLAGDESPVRAVFATTVANVFVKICGITSEADALLAVALGADAIGFVFAPSPRQIAPLAAADIVKRLPPEIVTLGVFRDETSQRVLEIVHAAHLHGAQLHGHESTETAFEVANGVRFSVKAVVAGSHNARSGDTYGVDALLVDGPNPGSGEAYDWDLLNEIPESMRVILAGGLTPDSVSQAIMLARPWGVDVSSGVEKSPGVKDAVKMRHFIANARSAAALIGDDDLL</sequence>
<dbReference type="GO" id="GO:0004640">
    <property type="term" value="F:phosphoribosylanthranilate isomerase activity"/>
    <property type="evidence" value="ECO:0007669"/>
    <property type="project" value="UniProtKB-EC"/>
</dbReference>
<evidence type="ECO:0000256" key="3">
    <source>
        <dbReference type="ARBA" id="ARBA00022605"/>
    </source>
</evidence>
<gene>
    <name evidence="8" type="ORF">UFOPK2166_00006</name>
</gene>
<dbReference type="HAMAP" id="MF_00135">
    <property type="entry name" value="PRAI"/>
    <property type="match status" value="1"/>
</dbReference>
<dbReference type="PANTHER" id="PTHR42894:SF1">
    <property type="entry name" value="N-(5'-PHOSPHORIBOSYL)ANTHRANILATE ISOMERASE"/>
    <property type="match status" value="1"/>
</dbReference>
<dbReference type="SUPFAM" id="SSF51366">
    <property type="entry name" value="Ribulose-phoshate binding barrel"/>
    <property type="match status" value="1"/>
</dbReference>
<dbReference type="CDD" id="cd00405">
    <property type="entry name" value="PRAI"/>
    <property type="match status" value="1"/>
</dbReference>
<dbReference type="InterPro" id="IPR011060">
    <property type="entry name" value="RibuloseP-bd_barrel"/>
</dbReference>
<dbReference type="Pfam" id="PF00697">
    <property type="entry name" value="PRAI"/>
    <property type="match status" value="1"/>
</dbReference>